<evidence type="ECO:0000313" key="2">
    <source>
        <dbReference type="Proteomes" id="UP000647587"/>
    </source>
</evidence>
<protein>
    <recommendedName>
        <fullName evidence="3">Roadblock/LAMTOR2 domain-containing protein</fullName>
    </recommendedName>
</protein>
<keyword evidence="2" id="KW-1185">Reference proteome</keyword>
<dbReference type="EMBL" id="BMPP01000016">
    <property type="protein sequence ID" value="GGK36813.1"/>
    <property type="molecule type" value="Genomic_DNA"/>
</dbReference>
<reference evidence="2" key="1">
    <citation type="journal article" date="2019" name="Int. J. Syst. Evol. Microbiol.">
        <title>The Global Catalogue of Microorganisms (GCM) 10K type strain sequencing project: providing services to taxonomists for standard genome sequencing and annotation.</title>
        <authorList>
            <consortium name="The Broad Institute Genomics Platform"/>
            <consortium name="The Broad Institute Genome Sequencing Center for Infectious Disease"/>
            <person name="Wu L."/>
            <person name="Ma J."/>
        </authorList>
    </citation>
    <scope>NUCLEOTIDE SEQUENCE [LARGE SCALE GENOMIC DNA]</scope>
    <source>
        <strain evidence="2">JCM 30331</strain>
    </source>
</reference>
<name>A0ABQ2F018_9DEIO</name>
<gene>
    <name evidence="1" type="ORF">GCM10008955_33300</name>
</gene>
<evidence type="ECO:0008006" key="3">
    <source>
        <dbReference type="Google" id="ProtNLM"/>
    </source>
</evidence>
<evidence type="ECO:0000313" key="1">
    <source>
        <dbReference type="EMBL" id="GGK36813.1"/>
    </source>
</evidence>
<organism evidence="1 2">
    <name type="scientific">Deinococcus malanensis</name>
    <dbReference type="NCBI Taxonomy" id="1706855"/>
    <lineage>
        <taxon>Bacteria</taxon>
        <taxon>Thermotogati</taxon>
        <taxon>Deinococcota</taxon>
        <taxon>Deinococci</taxon>
        <taxon>Deinococcales</taxon>
        <taxon>Deinococcaceae</taxon>
        <taxon>Deinococcus</taxon>
    </lineage>
</organism>
<dbReference type="Proteomes" id="UP000647587">
    <property type="component" value="Unassembled WGS sequence"/>
</dbReference>
<sequence>MRPITLRSMISTHPPTAQLVLTDFGAVLLVEHHRSEHSVHLTLITDFNGISAELTGACPEHLIPRLRAFLQEGTTGTVHDLLPAQQGVAFIHAGAATLTLGAVRPHGSPSLSSQFLITMDDRRRLAAALQQVMSPLALQAS</sequence>
<comment type="caution">
    <text evidence="1">The sequence shown here is derived from an EMBL/GenBank/DDBJ whole genome shotgun (WGS) entry which is preliminary data.</text>
</comment>
<accession>A0ABQ2F018</accession>
<proteinExistence type="predicted"/>